<dbReference type="Pfam" id="PF00622">
    <property type="entry name" value="SPRY"/>
    <property type="match status" value="1"/>
</dbReference>
<organism evidence="9 10">
    <name type="scientific">Oreochromis aureus</name>
    <name type="common">Israeli tilapia</name>
    <name type="synonym">Chromis aureus</name>
    <dbReference type="NCBI Taxonomy" id="47969"/>
    <lineage>
        <taxon>Eukaryota</taxon>
        <taxon>Metazoa</taxon>
        <taxon>Chordata</taxon>
        <taxon>Craniata</taxon>
        <taxon>Vertebrata</taxon>
        <taxon>Euteleostomi</taxon>
        <taxon>Actinopterygii</taxon>
        <taxon>Neopterygii</taxon>
        <taxon>Teleostei</taxon>
        <taxon>Neoteleostei</taxon>
        <taxon>Acanthomorphata</taxon>
        <taxon>Ovalentaria</taxon>
        <taxon>Cichlomorphae</taxon>
        <taxon>Cichliformes</taxon>
        <taxon>Cichlidae</taxon>
        <taxon>African cichlids</taxon>
        <taxon>Pseudocrenilabrinae</taxon>
        <taxon>Oreochromini</taxon>
        <taxon>Oreochromis</taxon>
    </lineage>
</organism>
<feature type="domain" description="RING-type" evidence="6">
    <location>
        <begin position="11"/>
        <end position="51"/>
    </location>
</feature>
<evidence type="ECO:0000259" key="7">
    <source>
        <dbReference type="PROSITE" id="PS50119"/>
    </source>
</evidence>
<evidence type="ECO:0000256" key="5">
    <source>
        <dbReference type="SAM" id="Coils"/>
    </source>
</evidence>
<evidence type="ECO:0000259" key="6">
    <source>
        <dbReference type="PROSITE" id="PS50089"/>
    </source>
</evidence>
<feature type="domain" description="B30.2/SPRY" evidence="8">
    <location>
        <begin position="267"/>
        <end position="456"/>
    </location>
</feature>
<evidence type="ECO:0000259" key="8">
    <source>
        <dbReference type="PROSITE" id="PS50188"/>
    </source>
</evidence>
<dbReference type="SMART" id="SM00184">
    <property type="entry name" value="RING"/>
    <property type="match status" value="1"/>
</dbReference>
<feature type="coiled-coil region" evidence="5">
    <location>
        <begin position="191"/>
        <end position="225"/>
    </location>
</feature>
<dbReference type="InterPro" id="IPR003879">
    <property type="entry name" value="Butyrophylin_SPRY"/>
</dbReference>
<dbReference type="Pfam" id="PF00643">
    <property type="entry name" value="zf-B_box"/>
    <property type="match status" value="1"/>
</dbReference>
<dbReference type="Gene3D" id="3.30.40.10">
    <property type="entry name" value="Zinc/RING finger domain, C3HC4 (zinc finger)"/>
    <property type="match status" value="1"/>
</dbReference>
<dbReference type="InterPro" id="IPR027370">
    <property type="entry name" value="Znf-RING_euk"/>
</dbReference>
<reference evidence="9" key="2">
    <citation type="submission" date="2025-05" db="UniProtKB">
        <authorList>
            <consortium name="Ensembl"/>
        </authorList>
    </citation>
    <scope>IDENTIFICATION</scope>
</reference>
<keyword evidence="2 4" id="KW-0863">Zinc-finger</keyword>
<dbReference type="InterPro" id="IPR006574">
    <property type="entry name" value="PRY"/>
</dbReference>
<gene>
    <name evidence="9" type="primary">trim35-14</name>
</gene>
<dbReference type="InterPro" id="IPR013320">
    <property type="entry name" value="ConA-like_dom_sf"/>
</dbReference>
<dbReference type="PROSITE" id="PS50119">
    <property type="entry name" value="ZF_BBOX"/>
    <property type="match status" value="1"/>
</dbReference>
<dbReference type="SMART" id="SM00449">
    <property type="entry name" value="SPRY"/>
    <property type="match status" value="1"/>
</dbReference>
<dbReference type="Pfam" id="PF13765">
    <property type="entry name" value="PRY"/>
    <property type="match status" value="1"/>
</dbReference>
<dbReference type="SUPFAM" id="SSF57850">
    <property type="entry name" value="RING/U-box"/>
    <property type="match status" value="1"/>
</dbReference>
<dbReference type="SMART" id="SM00589">
    <property type="entry name" value="PRY"/>
    <property type="match status" value="1"/>
</dbReference>
<feature type="domain" description="B box-type" evidence="7">
    <location>
        <begin position="77"/>
        <end position="118"/>
    </location>
</feature>
<evidence type="ECO:0000256" key="2">
    <source>
        <dbReference type="ARBA" id="ARBA00022771"/>
    </source>
</evidence>
<evidence type="ECO:0000256" key="3">
    <source>
        <dbReference type="ARBA" id="ARBA00022833"/>
    </source>
</evidence>
<name>A0AAZ1XTR2_OREAU</name>
<dbReference type="RefSeq" id="XP_039457516.1">
    <property type="nucleotide sequence ID" value="XM_039601582.1"/>
</dbReference>
<sequence>MASKLQEDLSCPVCKDIFKDPVILSCKHSFCNDCLRKYWANRNDLGCPVCKRKSSKEFPPVHFELKKRCEAFLQERASEPVCSLHSEKLSVFCVDEQLLLCSICANQEAHRNHRFQSVDEAAQDHKKKLEDSLKPLKKKMRAIREVKGTCDQTAEHIRAQAESTERSIKEQFQKLHQFLEEEEAARLVALREEEEQKSQVMKEKIGALSREITALYHTIKETENELRAGNVSFLQNYRAAVERVQQQPLPDDPELASGAQINVAQHVGNLGFNVWVKMKEMVSYCPVILDPNTAHPGVILSEDLTSVRRGTQTQELPDNPERIDHFFSVVSSEGFDSGSHSWEVEVGDNTAFVLGVLTDSCQRKGVIWPALWRLMFCGGEYKILSPSDPGSDVQVTRNPKRIRLQLDWDRGELSFYDSDTDTHIHTFTHTFTDRLFPYISTWCDIPIKIVALKISVTVDGLLENAICADEQG</sequence>
<evidence type="ECO:0000313" key="9">
    <source>
        <dbReference type="Ensembl" id="ENSOABP00000070962.1"/>
    </source>
</evidence>
<dbReference type="PANTHER" id="PTHR24103">
    <property type="entry name" value="E3 UBIQUITIN-PROTEIN LIGASE TRIM"/>
    <property type="match status" value="1"/>
</dbReference>
<protein>
    <submittedName>
        <fullName evidence="9">Uncharacterized protein</fullName>
    </submittedName>
</protein>
<dbReference type="Gene3D" id="2.60.120.920">
    <property type="match status" value="1"/>
</dbReference>
<dbReference type="Gene3D" id="3.30.160.60">
    <property type="entry name" value="Classic Zinc Finger"/>
    <property type="match status" value="1"/>
</dbReference>
<dbReference type="PROSITE" id="PS50089">
    <property type="entry name" value="ZF_RING_2"/>
    <property type="match status" value="1"/>
</dbReference>
<dbReference type="InterPro" id="IPR001870">
    <property type="entry name" value="B30.2/SPRY"/>
</dbReference>
<dbReference type="AlphaFoldDB" id="A0AAZ1XTR2"/>
<dbReference type="Ensembl" id="ENSOABT00000065862.1">
    <property type="protein sequence ID" value="ENSOABP00000059764.1"/>
    <property type="gene ID" value="ENSOABG00000030440.1"/>
</dbReference>
<dbReference type="Proteomes" id="UP000472276">
    <property type="component" value="Unassembled WGS sequence"/>
</dbReference>
<dbReference type="PROSITE" id="PS00518">
    <property type="entry name" value="ZF_RING_1"/>
    <property type="match status" value="1"/>
</dbReference>
<dbReference type="KEGG" id="oau:116336458"/>
<evidence type="ECO:0000256" key="1">
    <source>
        <dbReference type="ARBA" id="ARBA00022723"/>
    </source>
</evidence>
<dbReference type="InterPro" id="IPR000315">
    <property type="entry name" value="Znf_B-box"/>
</dbReference>
<keyword evidence="1" id="KW-0479">Metal-binding</keyword>
<evidence type="ECO:0000256" key="4">
    <source>
        <dbReference type="PROSITE-ProRule" id="PRU00024"/>
    </source>
</evidence>
<reference evidence="10" key="1">
    <citation type="submission" date="2020-03" db="EMBL/GenBank/DDBJ databases">
        <title>Evolution of repeat sequences and sex chromosomes of tilapia species revealed by chromosome-level genomes.</title>
        <authorList>
            <person name="Xu L."/>
            <person name="Tao W."/>
            <person name="Wang D."/>
            <person name="Zhou Q."/>
        </authorList>
    </citation>
    <scope>NUCLEOTIDE SEQUENCE [LARGE SCALE GENOMIC DNA]</scope>
    <source>
        <strain evidence="10">Israel</strain>
    </source>
</reference>
<dbReference type="GeneID" id="116336458"/>
<dbReference type="SUPFAM" id="SSF57845">
    <property type="entry name" value="B-box zinc-binding domain"/>
    <property type="match status" value="1"/>
</dbReference>
<dbReference type="Ensembl" id="ENSOABT00000063382.1">
    <property type="protein sequence ID" value="ENSOABP00000070962.1"/>
    <property type="gene ID" value="ENSOABG00000030440.1"/>
</dbReference>
<dbReference type="InterPro" id="IPR017907">
    <property type="entry name" value="Znf_RING_CS"/>
</dbReference>
<accession>A0AAZ1XTR2</accession>
<dbReference type="CTD" id="100006191"/>
<dbReference type="InterPro" id="IPR043136">
    <property type="entry name" value="B30.2/SPRY_sf"/>
</dbReference>
<dbReference type="PRINTS" id="PR01407">
    <property type="entry name" value="BUTYPHLNCDUF"/>
</dbReference>
<keyword evidence="5" id="KW-0175">Coiled coil</keyword>
<keyword evidence="10" id="KW-1185">Reference proteome</keyword>
<dbReference type="InterPro" id="IPR013083">
    <property type="entry name" value="Znf_RING/FYVE/PHD"/>
</dbReference>
<dbReference type="PROSITE" id="PS50188">
    <property type="entry name" value="B302_SPRY"/>
    <property type="match status" value="1"/>
</dbReference>
<dbReference type="SUPFAM" id="SSF49899">
    <property type="entry name" value="Concanavalin A-like lectins/glucanases"/>
    <property type="match status" value="1"/>
</dbReference>
<dbReference type="InterPro" id="IPR001841">
    <property type="entry name" value="Znf_RING"/>
</dbReference>
<keyword evidence="3" id="KW-0862">Zinc</keyword>
<dbReference type="Pfam" id="PF13445">
    <property type="entry name" value="zf-RING_UBOX"/>
    <property type="match status" value="1"/>
</dbReference>
<dbReference type="InterPro" id="IPR050143">
    <property type="entry name" value="TRIM/RBCC"/>
</dbReference>
<dbReference type="InterPro" id="IPR003877">
    <property type="entry name" value="SPRY_dom"/>
</dbReference>
<dbReference type="SMART" id="SM00336">
    <property type="entry name" value="BBOX"/>
    <property type="match status" value="1"/>
</dbReference>
<dbReference type="GO" id="GO:0008270">
    <property type="term" value="F:zinc ion binding"/>
    <property type="evidence" value="ECO:0007669"/>
    <property type="project" value="UniProtKB-KW"/>
</dbReference>
<dbReference type="CDD" id="cd12893">
    <property type="entry name" value="SPRY_PRY_TRIM35"/>
    <property type="match status" value="1"/>
</dbReference>
<dbReference type="RefSeq" id="XP_031616202.1">
    <property type="nucleotide sequence ID" value="XM_031760342.2"/>
</dbReference>
<proteinExistence type="predicted"/>
<evidence type="ECO:0000313" key="10">
    <source>
        <dbReference type="Proteomes" id="UP000472276"/>
    </source>
</evidence>